<proteinExistence type="predicted"/>
<dbReference type="GO" id="GO:0004803">
    <property type="term" value="F:transposase activity"/>
    <property type="evidence" value="ECO:0007669"/>
    <property type="project" value="InterPro"/>
</dbReference>
<dbReference type="GO" id="GO:0006313">
    <property type="term" value="P:DNA transposition"/>
    <property type="evidence" value="ECO:0007669"/>
    <property type="project" value="InterPro"/>
</dbReference>
<dbReference type="GO" id="GO:0003677">
    <property type="term" value="F:DNA binding"/>
    <property type="evidence" value="ECO:0007669"/>
    <property type="project" value="InterPro"/>
</dbReference>
<evidence type="ECO:0000313" key="3">
    <source>
        <dbReference type="Proteomes" id="UP000029448"/>
    </source>
</evidence>
<dbReference type="InterPro" id="IPR048020">
    <property type="entry name" value="Transpos_IS3"/>
</dbReference>
<feature type="domain" description="Integrase catalytic" evidence="1">
    <location>
        <begin position="82"/>
        <end position="254"/>
    </location>
</feature>
<dbReference type="InterPro" id="IPR012337">
    <property type="entry name" value="RNaseH-like_sf"/>
</dbReference>
<dbReference type="Pfam" id="PF00665">
    <property type="entry name" value="rve"/>
    <property type="match status" value="1"/>
</dbReference>
<dbReference type="PANTHER" id="PTHR46889">
    <property type="entry name" value="TRANSPOSASE INSF FOR INSERTION SEQUENCE IS3B-RELATED"/>
    <property type="match status" value="1"/>
</dbReference>
<gene>
    <name evidence="2" type="ORF">AtDm6_2764</name>
</gene>
<dbReference type="PANTHER" id="PTHR46889:SF4">
    <property type="entry name" value="TRANSPOSASE INSO FOR INSERTION SEQUENCE ELEMENT IS911B-RELATED"/>
    <property type="match status" value="1"/>
</dbReference>
<dbReference type="InterPro" id="IPR036397">
    <property type="entry name" value="RNaseH_sf"/>
</dbReference>
<dbReference type="InterPro" id="IPR050900">
    <property type="entry name" value="Transposase_IS3/IS150/IS904"/>
</dbReference>
<dbReference type="Proteomes" id="UP000029448">
    <property type="component" value="Unassembled WGS sequence"/>
</dbReference>
<dbReference type="InterPro" id="IPR001584">
    <property type="entry name" value="Integrase_cat-core"/>
</dbReference>
<dbReference type="PATRIC" id="fig|104102.7.peg.2729"/>
<reference evidence="2 3" key="1">
    <citation type="submission" date="2014-06" db="EMBL/GenBank/DDBJ databases">
        <title>Functional and comparative genomic analyses of the Drosophila gut microbiota identify candidate symbiosis factors.</title>
        <authorList>
            <person name="Newell P.D."/>
            <person name="Chaston J.M."/>
            <person name="Douglas A.E."/>
        </authorList>
    </citation>
    <scope>NUCLEOTIDE SEQUENCE [LARGE SCALE GENOMIC DNA]</scope>
    <source>
        <strain evidence="2 3">DmCS_006</strain>
    </source>
</reference>
<dbReference type="NCBIfam" id="NF033516">
    <property type="entry name" value="transpos_IS3"/>
    <property type="match status" value="1"/>
</dbReference>
<organism evidence="2 3">
    <name type="scientific">Acetobacter tropicalis</name>
    <dbReference type="NCBI Taxonomy" id="104102"/>
    <lineage>
        <taxon>Bacteria</taxon>
        <taxon>Pseudomonadati</taxon>
        <taxon>Pseudomonadota</taxon>
        <taxon>Alphaproteobacteria</taxon>
        <taxon>Acetobacterales</taxon>
        <taxon>Acetobacteraceae</taxon>
        <taxon>Acetobacter</taxon>
    </lineage>
</organism>
<dbReference type="PROSITE" id="PS50994">
    <property type="entry name" value="INTEGRASE"/>
    <property type="match status" value="1"/>
</dbReference>
<dbReference type="STRING" id="104102.AtDm6_2764"/>
<dbReference type="Gene3D" id="3.30.420.10">
    <property type="entry name" value="Ribonuclease H-like superfamily/Ribonuclease H"/>
    <property type="match status" value="1"/>
</dbReference>
<sequence length="298" mass="33640">MPRKSAKASFDLTRHIQGAAAIDIGSRMHMAAVSPEAAKDPIRSFDTFTSDPHALAEWFKACKVTSVAMEYTGVYWIPVYEILEQHGFDVILVNARYAKNVPGRKTDVSDAGWLYLAVVIGLFSRRVIGWAASDRMKKDLAIRALDMAVRLRNPPPDCIFHSDRDSQYCSHDFQKRLTEYKMTPSMSEKGNCYDNAVVETFFKSVKAEMLWRQSWPTRRQATTAIFQYINGFYNPRRGHSYLGNISSLAFEAKAAEKRSHTGTKPLQVQVGMALSTRAGRPWAKALGRHAQQILPVFL</sequence>
<name>A0A094YHK9_9PROT</name>
<dbReference type="GO" id="GO:0015074">
    <property type="term" value="P:DNA integration"/>
    <property type="evidence" value="ECO:0007669"/>
    <property type="project" value="InterPro"/>
</dbReference>
<keyword evidence="3" id="KW-1185">Reference proteome</keyword>
<dbReference type="SUPFAM" id="SSF53098">
    <property type="entry name" value="Ribonuclease H-like"/>
    <property type="match status" value="1"/>
</dbReference>
<dbReference type="AlphaFoldDB" id="A0A094YHK9"/>
<evidence type="ECO:0000313" key="2">
    <source>
        <dbReference type="EMBL" id="KGB21530.1"/>
    </source>
</evidence>
<comment type="caution">
    <text evidence="2">The sequence shown here is derived from an EMBL/GenBank/DDBJ whole genome shotgun (WGS) entry which is preliminary data.</text>
</comment>
<dbReference type="Pfam" id="PF13333">
    <property type="entry name" value="rve_2"/>
    <property type="match status" value="1"/>
</dbReference>
<dbReference type="EMBL" id="JOKM01000098">
    <property type="protein sequence ID" value="KGB21530.1"/>
    <property type="molecule type" value="Genomic_DNA"/>
</dbReference>
<protein>
    <submittedName>
        <fullName evidence="2">Mobile element protein</fullName>
    </submittedName>
</protein>
<evidence type="ECO:0000259" key="1">
    <source>
        <dbReference type="PROSITE" id="PS50994"/>
    </source>
</evidence>
<accession>A0A094YHK9</accession>